<keyword evidence="2" id="KW-1185">Reference proteome</keyword>
<organism evidence="1 2">
    <name type="scientific">Novosphingobium beihaiensis</name>
    <dbReference type="NCBI Taxonomy" id="2930389"/>
    <lineage>
        <taxon>Bacteria</taxon>
        <taxon>Pseudomonadati</taxon>
        <taxon>Pseudomonadota</taxon>
        <taxon>Alphaproteobacteria</taxon>
        <taxon>Sphingomonadales</taxon>
        <taxon>Sphingomonadaceae</taxon>
        <taxon>Novosphingobium</taxon>
    </lineage>
</organism>
<comment type="caution">
    <text evidence="1">The sequence shown here is derived from an EMBL/GenBank/DDBJ whole genome shotgun (WGS) entry which is preliminary data.</text>
</comment>
<evidence type="ECO:0000313" key="2">
    <source>
        <dbReference type="Proteomes" id="UP001202281"/>
    </source>
</evidence>
<dbReference type="EMBL" id="JALHLG010000005">
    <property type="protein sequence ID" value="MCJ2185938.1"/>
    <property type="molecule type" value="Genomic_DNA"/>
</dbReference>
<accession>A0ABT0BLL0</accession>
<dbReference type="Proteomes" id="UP001202281">
    <property type="component" value="Unassembled WGS sequence"/>
</dbReference>
<dbReference type="RefSeq" id="WP_243918082.1">
    <property type="nucleotide sequence ID" value="NZ_JALHLG010000005.1"/>
</dbReference>
<reference evidence="1 2" key="1">
    <citation type="submission" date="2022-04" db="EMBL/GenBank/DDBJ databases">
        <title>Identification of a novel bacterium isolated from mangrove sediments.</title>
        <authorList>
            <person name="Pan X."/>
        </authorList>
    </citation>
    <scope>NUCLEOTIDE SEQUENCE [LARGE SCALE GENOMIC DNA]</scope>
    <source>
        <strain evidence="1 2">B2638</strain>
    </source>
</reference>
<gene>
    <name evidence="1" type="ORF">MTR66_03805</name>
</gene>
<sequence>MSGKSGRADIALGTENCEALNMGDSIYAFKGEGVAWQALNYRQGARHTLMVFARARSIADAEKFAHQIATDNGWLHVNLHNGAEVTAQPSELEEQYLRDALEDAIQFGSSMVTYEKELPSDA</sequence>
<name>A0ABT0BLL0_9SPHN</name>
<evidence type="ECO:0000313" key="1">
    <source>
        <dbReference type="EMBL" id="MCJ2185938.1"/>
    </source>
</evidence>
<protein>
    <submittedName>
        <fullName evidence="1">Uncharacterized protein</fullName>
    </submittedName>
</protein>
<proteinExistence type="predicted"/>